<name>A0AAW5JP44_9FIRM</name>
<comment type="caution">
    <text evidence="8">The sequence shown here is derived from an EMBL/GenBank/DDBJ whole genome shotgun (WGS) entry which is preliminary data.</text>
</comment>
<comment type="function">
    <text evidence="5">Involved in formation and maintenance of cell shape.</text>
</comment>
<dbReference type="Pfam" id="PF04085">
    <property type="entry name" value="MreC"/>
    <property type="match status" value="1"/>
</dbReference>
<feature type="domain" description="Rod shape-determining protein MreC beta-barrel core" evidence="7">
    <location>
        <begin position="123"/>
        <end position="274"/>
    </location>
</feature>
<dbReference type="RefSeq" id="WP_256303181.1">
    <property type="nucleotide sequence ID" value="NZ_JANFYS010000003.1"/>
</dbReference>
<evidence type="ECO:0000256" key="3">
    <source>
        <dbReference type="ARBA" id="ARBA00022960"/>
    </source>
</evidence>
<protein>
    <recommendedName>
        <fullName evidence="2 5">Cell shape-determining protein MreC</fullName>
    </recommendedName>
    <alternativeName>
        <fullName evidence="4 5">Cell shape protein MreC</fullName>
    </alternativeName>
</protein>
<evidence type="ECO:0000313" key="9">
    <source>
        <dbReference type="Proteomes" id="UP001204562"/>
    </source>
</evidence>
<evidence type="ECO:0000256" key="5">
    <source>
        <dbReference type="PIRNR" id="PIRNR038471"/>
    </source>
</evidence>
<dbReference type="GO" id="GO:0005886">
    <property type="term" value="C:plasma membrane"/>
    <property type="evidence" value="ECO:0007669"/>
    <property type="project" value="TreeGrafter"/>
</dbReference>
<sequence>MKDFLRHNGILILIIAVLLAAITAVASYALKGTANPLSNALGVVTTPIRNGVSSFVGWAEGVYNYSFRYQELEEENQRLRSQIAELEEKAREGEAASKENELLREALGLRAKRSDFVLESARVTARSTSNWASTLTLSKGSAQDVAAGDCVVDAAGNLVGIIDEVGSNYSVMITVVDANLQMGGIVSRTDSTAMLEGDFTLMQEGRLKMTYLPENTELLTGDLVLTSGLTGIYPSGLVVGAIESLHTDPSGMSRYAVLAPAADLDRLVEVFIIKEFDIVE</sequence>
<evidence type="ECO:0000313" key="8">
    <source>
        <dbReference type="EMBL" id="MCQ4769408.1"/>
    </source>
</evidence>
<gene>
    <name evidence="8" type="primary">mreC</name>
    <name evidence="8" type="ORF">NE579_02860</name>
</gene>
<keyword evidence="6" id="KW-0175">Coiled coil</keyword>
<dbReference type="PANTHER" id="PTHR34138">
    <property type="entry name" value="CELL SHAPE-DETERMINING PROTEIN MREC"/>
    <property type="match status" value="1"/>
</dbReference>
<accession>A0AAW5JP44</accession>
<reference evidence="8" key="1">
    <citation type="submission" date="2022-06" db="EMBL/GenBank/DDBJ databases">
        <title>Isolation of gut microbiota from human fecal samples.</title>
        <authorList>
            <person name="Pamer E.G."/>
            <person name="Barat B."/>
            <person name="Waligurski E."/>
            <person name="Medina S."/>
            <person name="Paddock L."/>
            <person name="Mostad J."/>
        </authorList>
    </citation>
    <scope>NUCLEOTIDE SEQUENCE</scope>
    <source>
        <strain evidence="8">DFI.9.91</strain>
    </source>
</reference>
<evidence type="ECO:0000256" key="2">
    <source>
        <dbReference type="ARBA" id="ARBA00013855"/>
    </source>
</evidence>
<keyword evidence="3 5" id="KW-0133">Cell shape</keyword>
<evidence type="ECO:0000256" key="4">
    <source>
        <dbReference type="ARBA" id="ARBA00032089"/>
    </source>
</evidence>
<comment type="similarity">
    <text evidence="1 5">Belongs to the MreC family.</text>
</comment>
<evidence type="ECO:0000256" key="1">
    <source>
        <dbReference type="ARBA" id="ARBA00009369"/>
    </source>
</evidence>
<feature type="coiled-coil region" evidence="6">
    <location>
        <begin position="62"/>
        <end position="106"/>
    </location>
</feature>
<dbReference type="GO" id="GO:0008360">
    <property type="term" value="P:regulation of cell shape"/>
    <property type="evidence" value="ECO:0007669"/>
    <property type="project" value="UniProtKB-KW"/>
</dbReference>
<organism evidence="8 9">
    <name type="scientific">Intestinimonas massiliensis</name>
    <name type="common">ex Afouda et al. 2020</name>
    <dbReference type="NCBI Taxonomy" id="1673721"/>
    <lineage>
        <taxon>Bacteria</taxon>
        <taxon>Bacillati</taxon>
        <taxon>Bacillota</taxon>
        <taxon>Clostridia</taxon>
        <taxon>Eubacteriales</taxon>
        <taxon>Intestinimonas</taxon>
    </lineage>
</organism>
<proteinExistence type="inferred from homology"/>
<dbReference type="PIRSF" id="PIRSF038471">
    <property type="entry name" value="MreC"/>
    <property type="match status" value="1"/>
</dbReference>
<dbReference type="NCBIfam" id="TIGR00219">
    <property type="entry name" value="mreC"/>
    <property type="match status" value="1"/>
</dbReference>
<dbReference type="Gene3D" id="2.40.10.350">
    <property type="entry name" value="Rod shape-determining protein MreC, domain 2"/>
    <property type="match status" value="1"/>
</dbReference>
<dbReference type="Proteomes" id="UP001204562">
    <property type="component" value="Unassembled WGS sequence"/>
</dbReference>
<dbReference type="Gene3D" id="2.40.10.340">
    <property type="entry name" value="Rod shape-determining protein MreC, domain 1"/>
    <property type="match status" value="1"/>
</dbReference>
<dbReference type="AlphaFoldDB" id="A0AAW5JP44"/>
<evidence type="ECO:0000256" key="6">
    <source>
        <dbReference type="SAM" id="Coils"/>
    </source>
</evidence>
<dbReference type="InterPro" id="IPR042177">
    <property type="entry name" value="Cell/Rod_1"/>
</dbReference>
<evidence type="ECO:0000259" key="7">
    <source>
        <dbReference type="Pfam" id="PF04085"/>
    </source>
</evidence>
<dbReference type="InterPro" id="IPR007221">
    <property type="entry name" value="MreC"/>
</dbReference>
<dbReference type="InterPro" id="IPR055342">
    <property type="entry name" value="MreC_beta-barrel_core"/>
</dbReference>
<dbReference type="InterPro" id="IPR042175">
    <property type="entry name" value="Cell/Rod_MreC_2"/>
</dbReference>
<dbReference type="PANTHER" id="PTHR34138:SF1">
    <property type="entry name" value="CELL SHAPE-DETERMINING PROTEIN MREC"/>
    <property type="match status" value="1"/>
</dbReference>
<dbReference type="EMBL" id="JANFYS010000003">
    <property type="protein sequence ID" value="MCQ4769408.1"/>
    <property type="molecule type" value="Genomic_DNA"/>
</dbReference>